<dbReference type="AlphaFoldDB" id="A0AAJ0C7F3"/>
<evidence type="ECO:0000256" key="8">
    <source>
        <dbReference type="SAM" id="SignalP"/>
    </source>
</evidence>
<evidence type="ECO:0000313" key="10">
    <source>
        <dbReference type="Proteomes" id="UP001244011"/>
    </source>
</evidence>
<gene>
    <name evidence="9" type="ORF">QBC33DRAFT_554695</name>
</gene>
<accession>A0AAJ0C7F3</accession>
<dbReference type="PANTHER" id="PTHR33146">
    <property type="entry name" value="ENDONUCLEASE 4"/>
    <property type="match status" value="1"/>
</dbReference>
<comment type="caution">
    <text evidence="9">The sequence shown here is derived from an EMBL/GenBank/DDBJ whole genome shotgun (WGS) entry which is preliminary data.</text>
</comment>
<feature type="chain" id="PRO_5042509959" evidence="8">
    <location>
        <begin position="22"/>
        <end position="288"/>
    </location>
</feature>
<dbReference type="GO" id="GO:0016788">
    <property type="term" value="F:hydrolase activity, acting on ester bonds"/>
    <property type="evidence" value="ECO:0007669"/>
    <property type="project" value="InterPro"/>
</dbReference>
<keyword evidence="4" id="KW-0255">Endonuclease</keyword>
<dbReference type="GO" id="GO:0006308">
    <property type="term" value="P:DNA catabolic process"/>
    <property type="evidence" value="ECO:0007669"/>
    <property type="project" value="InterPro"/>
</dbReference>
<evidence type="ECO:0000256" key="3">
    <source>
        <dbReference type="ARBA" id="ARBA00022723"/>
    </source>
</evidence>
<dbReference type="GO" id="GO:0046872">
    <property type="term" value="F:metal ion binding"/>
    <property type="evidence" value="ECO:0007669"/>
    <property type="project" value="UniProtKB-KW"/>
</dbReference>
<keyword evidence="5" id="KW-0378">Hydrolase</keyword>
<feature type="signal peptide" evidence="8">
    <location>
        <begin position="1"/>
        <end position="21"/>
    </location>
</feature>
<keyword evidence="8" id="KW-0732">Signal</keyword>
<dbReference type="PANTHER" id="PTHR33146:SF26">
    <property type="entry name" value="ENDONUCLEASE 4"/>
    <property type="match status" value="1"/>
</dbReference>
<dbReference type="SUPFAM" id="SSF48537">
    <property type="entry name" value="Phospholipase C/P1 nuclease"/>
    <property type="match status" value="1"/>
</dbReference>
<dbReference type="Proteomes" id="UP001244011">
    <property type="component" value="Unassembled WGS sequence"/>
</dbReference>
<name>A0AAJ0C7F3_9PEZI</name>
<evidence type="ECO:0000256" key="6">
    <source>
        <dbReference type="ARBA" id="ARBA00023157"/>
    </source>
</evidence>
<dbReference type="GeneID" id="85312729"/>
<organism evidence="9 10">
    <name type="scientific">Phialemonium atrogriseum</name>
    <dbReference type="NCBI Taxonomy" id="1093897"/>
    <lineage>
        <taxon>Eukaryota</taxon>
        <taxon>Fungi</taxon>
        <taxon>Dikarya</taxon>
        <taxon>Ascomycota</taxon>
        <taxon>Pezizomycotina</taxon>
        <taxon>Sordariomycetes</taxon>
        <taxon>Sordariomycetidae</taxon>
        <taxon>Cephalothecales</taxon>
        <taxon>Cephalothecaceae</taxon>
        <taxon>Phialemonium</taxon>
    </lineage>
</organism>
<evidence type="ECO:0000256" key="7">
    <source>
        <dbReference type="ARBA" id="ARBA00023180"/>
    </source>
</evidence>
<evidence type="ECO:0000313" key="9">
    <source>
        <dbReference type="EMBL" id="KAK1771534.1"/>
    </source>
</evidence>
<evidence type="ECO:0000256" key="4">
    <source>
        <dbReference type="ARBA" id="ARBA00022759"/>
    </source>
</evidence>
<dbReference type="CDD" id="cd11010">
    <property type="entry name" value="S1-P1_nuclease"/>
    <property type="match status" value="1"/>
</dbReference>
<dbReference type="Gene3D" id="1.10.575.10">
    <property type="entry name" value="P1 Nuclease"/>
    <property type="match status" value="1"/>
</dbReference>
<comment type="similarity">
    <text evidence="1">Belongs to the nuclease type I family.</text>
</comment>
<dbReference type="InterPro" id="IPR003154">
    <property type="entry name" value="S1/P1nuclease"/>
</dbReference>
<keyword evidence="3" id="KW-0479">Metal-binding</keyword>
<keyword evidence="10" id="KW-1185">Reference proteome</keyword>
<protein>
    <submittedName>
        <fullName evidence="9">S1/P1 nuclease</fullName>
    </submittedName>
</protein>
<dbReference type="InterPro" id="IPR008947">
    <property type="entry name" value="PLipase_C/P1_nuclease_dom_sf"/>
</dbReference>
<evidence type="ECO:0000256" key="1">
    <source>
        <dbReference type="ARBA" id="ARBA00009547"/>
    </source>
</evidence>
<reference evidence="9" key="1">
    <citation type="submission" date="2023-06" db="EMBL/GenBank/DDBJ databases">
        <title>Genome-scale phylogeny and comparative genomics of the fungal order Sordariales.</title>
        <authorList>
            <consortium name="Lawrence Berkeley National Laboratory"/>
            <person name="Hensen N."/>
            <person name="Bonometti L."/>
            <person name="Westerberg I."/>
            <person name="Brannstrom I.O."/>
            <person name="Guillou S."/>
            <person name="Cros-Aarteil S."/>
            <person name="Calhoun S."/>
            <person name="Haridas S."/>
            <person name="Kuo A."/>
            <person name="Mondo S."/>
            <person name="Pangilinan J."/>
            <person name="Riley R."/>
            <person name="Labutti K."/>
            <person name="Andreopoulos B."/>
            <person name="Lipzen A."/>
            <person name="Chen C."/>
            <person name="Yanf M."/>
            <person name="Daum C."/>
            <person name="Ng V."/>
            <person name="Clum A."/>
            <person name="Steindorff A."/>
            <person name="Ohm R."/>
            <person name="Martin F."/>
            <person name="Silar P."/>
            <person name="Natvig D."/>
            <person name="Lalanne C."/>
            <person name="Gautier V."/>
            <person name="Ament-Velasquez S.L."/>
            <person name="Kruys A."/>
            <person name="Hutchinson M.I."/>
            <person name="Powell A.J."/>
            <person name="Barry K."/>
            <person name="Miller A.N."/>
            <person name="Grigoriev I.V."/>
            <person name="Debuchy R."/>
            <person name="Gladieux P."/>
            <person name="Thoren M.H."/>
            <person name="Johannesson H."/>
        </authorList>
    </citation>
    <scope>NUCLEOTIDE SEQUENCE</scope>
    <source>
        <strain evidence="9">8032-3</strain>
    </source>
</reference>
<dbReference type="EMBL" id="MU838998">
    <property type="protein sequence ID" value="KAK1771534.1"/>
    <property type="molecule type" value="Genomic_DNA"/>
</dbReference>
<evidence type="ECO:0000256" key="5">
    <source>
        <dbReference type="ARBA" id="ARBA00022801"/>
    </source>
</evidence>
<evidence type="ECO:0000256" key="2">
    <source>
        <dbReference type="ARBA" id="ARBA00022722"/>
    </source>
</evidence>
<dbReference type="GO" id="GO:0003676">
    <property type="term" value="F:nucleic acid binding"/>
    <property type="evidence" value="ECO:0007669"/>
    <property type="project" value="InterPro"/>
</dbReference>
<sequence length="288" mass="30270">MATQTFTIALLASAGLPRAFAWGAMGHEAVAYVATDFVASETKTYFQDLLGDNSSDYLAAVASWADSYRYTKAGKFSAPYHFIDAKDDPPSSCGVSLSQDCGAEGCVVSAIANYTSQLLQTKLSSSERQLAAKMVIHLVGDIGQPLHCEALDLGGNDIDVEYNGKTTNLHGIWDSEIPESIAGGKSMSAAKSWASNLTTAIRSGTYKSSASGWARGLGVADAQNVTLGWAQESNAAVCSTVLAKGLSFVESNDLSGAYTKTATPVVNIQIAKQGYRLAKWLDAIVAAV</sequence>
<keyword evidence="7" id="KW-0325">Glycoprotein</keyword>
<dbReference type="Pfam" id="PF02265">
    <property type="entry name" value="S1-P1_nuclease"/>
    <property type="match status" value="1"/>
</dbReference>
<dbReference type="RefSeq" id="XP_060287747.1">
    <property type="nucleotide sequence ID" value="XM_060429542.1"/>
</dbReference>
<proteinExistence type="inferred from homology"/>
<dbReference type="GO" id="GO:0004519">
    <property type="term" value="F:endonuclease activity"/>
    <property type="evidence" value="ECO:0007669"/>
    <property type="project" value="UniProtKB-KW"/>
</dbReference>
<keyword evidence="6" id="KW-1015">Disulfide bond</keyword>
<keyword evidence="2" id="KW-0540">Nuclease</keyword>